<dbReference type="SUPFAM" id="SSF51735">
    <property type="entry name" value="NAD(P)-binding Rossmann-fold domains"/>
    <property type="match status" value="1"/>
</dbReference>
<dbReference type="PANTHER" id="PTHR42760:SF133">
    <property type="entry name" value="3-OXOACYL-[ACYL-CARRIER-PROTEIN] REDUCTASE"/>
    <property type="match status" value="1"/>
</dbReference>
<dbReference type="InterPro" id="IPR002347">
    <property type="entry name" value="SDR_fam"/>
</dbReference>
<comment type="similarity">
    <text evidence="1 3">Belongs to the short-chain dehydrogenases/reductases (SDR) family.</text>
</comment>
<proteinExistence type="inferred from homology"/>
<dbReference type="InterPro" id="IPR036291">
    <property type="entry name" value="NAD(P)-bd_dom_sf"/>
</dbReference>
<accession>A0ABV9F2I9</accession>
<reference evidence="5" key="1">
    <citation type="journal article" date="2019" name="Int. J. Syst. Evol. Microbiol.">
        <title>The Global Catalogue of Microorganisms (GCM) 10K type strain sequencing project: providing services to taxonomists for standard genome sequencing and annotation.</title>
        <authorList>
            <consortium name="The Broad Institute Genomics Platform"/>
            <consortium name="The Broad Institute Genome Sequencing Center for Infectious Disease"/>
            <person name="Wu L."/>
            <person name="Ma J."/>
        </authorList>
    </citation>
    <scope>NUCLEOTIDE SEQUENCE [LARGE SCALE GENOMIC DNA]</scope>
    <source>
        <strain evidence="5">NBRC 103632</strain>
    </source>
</reference>
<keyword evidence="2 4" id="KW-0560">Oxidoreductase</keyword>
<comment type="caution">
    <text evidence="4">The sequence shown here is derived from an EMBL/GenBank/DDBJ whole genome shotgun (WGS) entry which is preliminary data.</text>
</comment>
<evidence type="ECO:0000256" key="3">
    <source>
        <dbReference type="RuleBase" id="RU000363"/>
    </source>
</evidence>
<dbReference type="PANTHER" id="PTHR42760">
    <property type="entry name" value="SHORT-CHAIN DEHYDROGENASES/REDUCTASES FAMILY MEMBER"/>
    <property type="match status" value="1"/>
</dbReference>
<dbReference type="Pfam" id="PF00106">
    <property type="entry name" value="adh_short"/>
    <property type="match status" value="1"/>
</dbReference>
<dbReference type="PRINTS" id="PR00080">
    <property type="entry name" value="SDRFAMILY"/>
</dbReference>
<sequence length="266" mass="27487">MMNDHAAAFADKVAIVTGASSGVGRAYALALAEAGATVVASARSVGDRTARDARRGTLAEVVLAAERMPGHIIALACDVTVESDIVRLIAQTVANCGRIDILVNNAGAYPSYDSLAIDQSAWDALISLNLRSAYVAIREAAPQMIAQQGGSIVNITAGASGAFPGTNGAHEGMLLYGVTKAALNRLTTFLADELKPHGIAVNALSPGVVRTDIWESLASAERVAAMSGKPATPEILGPALLYLAAQTADGMTGQIVHTDRFGHEWP</sequence>
<evidence type="ECO:0000256" key="1">
    <source>
        <dbReference type="ARBA" id="ARBA00006484"/>
    </source>
</evidence>
<dbReference type="EC" id="1.1.1.-" evidence="4"/>
<gene>
    <name evidence="4" type="ORF">ACFO3E_16675</name>
</gene>
<evidence type="ECO:0000313" key="4">
    <source>
        <dbReference type="EMBL" id="MFC4595797.1"/>
    </source>
</evidence>
<dbReference type="GO" id="GO:0016491">
    <property type="term" value="F:oxidoreductase activity"/>
    <property type="evidence" value="ECO:0007669"/>
    <property type="project" value="UniProtKB-KW"/>
</dbReference>
<dbReference type="RefSeq" id="WP_380806438.1">
    <property type="nucleotide sequence ID" value="NZ_JBHSFZ010000058.1"/>
</dbReference>
<organism evidence="4 5">
    <name type="scientific">Sphingobium tyrosinilyticum</name>
    <dbReference type="NCBI Taxonomy" id="2715436"/>
    <lineage>
        <taxon>Bacteria</taxon>
        <taxon>Pseudomonadati</taxon>
        <taxon>Pseudomonadota</taxon>
        <taxon>Alphaproteobacteria</taxon>
        <taxon>Sphingomonadales</taxon>
        <taxon>Sphingomonadaceae</taxon>
        <taxon>Sphingobium</taxon>
    </lineage>
</organism>
<dbReference type="Gene3D" id="3.40.50.720">
    <property type="entry name" value="NAD(P)-binding Rossmann-like Domain"/>
    <property type="match status" value="1"/>
</dbReference>
<dbReference type="Proteomes" id="UP001595957">
    <property type="component" value="Unassembled WGS sequence"/>
</dbReference>
<name>A0ABV9F2I9_9SPHN</name>
<dbReference type="PRINTS" id="PR00081">
    <property type="entry name" value="GDHRDH"/>
</dbReference>
<evidence type="ECO:0000313" key="5">
    <source>
        <dbReference type="Proteomes" id="UP001595957"/>
    </source>
</evidence>
<dbReference type="CDD" id="cd05233">
    <property type="entry name" value="SDR_c"/>
    <property type="match status" value="1"/>
</dbReference>
<evidence type="ECO:0000256" key="2">
    <source>
        <dbReference type="ARBA" id="ARBA00023002"/>
    </source>
</evidence>
<protein>
    <submittedName>
        <fullName evidence="4">SDR family NAD(P)-dependent oxidoreductase</fullName>
        <ecNumber evidence="4">1.1.1.-</ecNumber>
    </submittedName>
</protein>
<keyword evidence="5" id="KW-1185">Reference proteome</keyword>
<dbReference type="EMBL" id="JBHSFZ010000058">
    <property type="protein sequence ID" value="MFC4595797.1"/>
    <property type="molecule type" value="Genomic_DNA"/>
</dbReference>